<accession>A0A376CJZ7</accession>
<dbReference type="RefSeq" id="WP_018582137.1">
    <property type="nucleotide sequence ID" value="NZ_LDYD01000007.1"/>
</dbReference>
<dbReference type="AlphaFoldDB" id="A0A376CJZ7"/>
<evidence type="ECO:0000313" key="2">
    <source>
        <dbReference type="EMBL" id="STC68635.1"/>
    </source>
</evidence>
<protein>
    <submittedName>
        <fullName evidence="2">Hypothetical membrane protein</fullName>
    </submittedName>
</protein>
<evidence type="ECO:0000256" key="1">
    <source>
        <dbReference type="SAM" id="Phobius"/>
    </source>
</evidence>
<sequence length="102" mass="11693">MRVLYFILATLFTLIALGANWFGGPGWMLWVSLILAAIFLILGFMKMAEEKPPREFVLSDEQKETLRGLKAEGNESGAIRQLMLWDRYASNEDAQRIVRELD</sequence>
<keyword evidence="1" id="KW-0812">Transmembrane</keyword>
<feature type="transmembrane region" description="Helical" evidence="1">
    <location>
        <begin position="28"/>
        <end position="45"/>
    </location>
</feature>
<dbReference type="Proteomes" id="UP000254467">
    <property type="component" value="Unassembled WGS sequence"/>
</dbReference>
<proteinExistence type="predicted"/>
<evidence type="ECO:0000313" key="3">
    <source>
        <dbReference type="Proteomes" id="UP000254467"/>
    </source>
</evidence>
<reference evidence="2 3" key="1">
    <citation type="submission" date="2018-06" db="EMBL/GenBank/DDBJ databases">
        <authorList>
            <consortium name="Pathogen Informatics"/>
            <person name="Doyle S."/>
        </authorList>
    </citation>
    <scope>NUCLEOTIDE SEQUENCE [LARGE SCALE GENOMIC DNA]</scope>
    <source>
        <strain evidence="2 3">NCTC11862</strain>
    </source>
</reference>
<name>A0A376CJZ7_9CORY</name>
<keyword evidence="1" id="KW-1133">Transmembrane helix</keyword>
<dbReference type="STRING" id="35756.GCA_001044155_01878"/>
<dbReference type="OrthoDB" id="4411364at2"/>
<dbReference type="EMBL" id="UFXQ01000001">
    <property type="protein sequence ID" value="STC68635.1"/>
    <property type="molecule type" value="Genomic_DNA"/>
</dbReference>
<organism evidence="2 3">
    <name type="scientific">Corynebacterium pilosum</name>
    <dbReference type="NCBI Taxonomy" id="35756"/>
    <lineage>
        <taxon>Bacteria</taxon>
        <taxon>Bacillati</taxon>
        <taxon>Actinomycetota</taxon>
        <taxon>Actinomycetes</taxon>
        <taxon>Mycobacteriales</taxon>
        <taxon>Corynebacteriaceae</taxon>
        <taxon>Corynebacterium</taxon>
    </lineage>
</organism>
<gene>
    <name evidence="2" type="ORF">NCTC11862_00394</name>
</gene>
<keyword evidence="1" id="KW-0472">Membrane</keyword>
<keyword evidence="3" id="KW-1185">Reference proteome</keyword>